<keyword evidence="3" id="KW-1185">Reference proteome</keyword>
<protein>
    <recommendedName>
        <fullName evidence="4">Secreted protein</fullName>
    </recommendedName>
</protein>
<name>A0A6N8S4B7_9HYPH</name>
<dbReference type="RefSeq" id="WP_160856886.1">
    <property type="nucleotide sequence ID" value="NZ_WUMK01000001.1"/>
</dbReference>
<evidence type="ECO:0000313" key="2">
    <source>
        <dbReference type="EMBL" id="MXN43894.1"/>
    </source>
</evidence>
<dbReference type="OrthoDB" id="8371269at2"/>
<dbReference type="EMBL" id="WUMK01000001">
    <property type="protein sequence ID" value="MXN43894.1"/>
    <property type="molecule type" value="Genomic_DNA"/>
</dbReference>
<sequence>MKKTVTIALASLLAVSPVVGVAYAQDATAPMTSDGVATGSIAAADVSIVQITTLEDDKTETAEAERLKLKANDPSQMEKVQAELQSDPALLETLASKDVQLQNVVEIKTSATGGKIVYVK</sequence>
<evidence type="ECO:0000256" key="1">
    <source>
        <dbReference type="SAM" id="SignalP"/>
    </source>
</evidence>
<evidence type="ECO:0008006" key="4">
    <source>
        <dbReference type="Google" id="ProtNLM"/>
    </source>
</evidence>
<reference evidence="2 3" key="1">
    <citation type="submission" date="2019-12" db="EMBL/GenBank/DDBJ databases">
        <title>Shinella kummerowiae sp. nov., a symbiotic bacterium isolated from root nodules of the herbal legume Kummerowia stipulacea.</title>
        <authorList>
            <person name="Gao J."/>
        </authorList>
    </citation>
    <scope>NUCLEOTIDE SEQUENCE [LARGE SCALE GENOMIC DNA]</scope>
    <source>
        <strain evidence="2 3">CCBAU 25048</strain>
    </source>
</reference>
<gene>
    <name evidence="2" type="ORF">GR138_01760</name>
</gene>
<feature type="signal peptide" evidence="1">
    <location>
        <begin position="1"/>
        <end position="24"/>
    </location>
</feature>
<dbReference type="Proteomes" id="UP000435802">
    <property type="component" value="Unassembled WGS sequence"/>
</dbReference>
<feature type="chain" id="PRO_5027025191" description="Secreted protein" evidence="1">
    <location>
        <begin position="25"/>
        <end position="120"/>
    </location>
</feature>
<comment type="caution">
    <text evidence="2">The sequence shown here is derived from an EMBL/GenBank/DDBJ whole genome shotgun (WGS) entry which is preliminary data.</text>
</comment>
<proteinExistence type="predicted"/>
<dbReference type="AlphaFoldDB" id="A0A6N8S4B7"/>
<keyword evidence="1" id="KW-0732">Signal</keyword>
<organism evidence="2 3">
    <name type="scientific">Shinella kummerowiae</name>
    <dbReference type="NCBI Taxonomy" id="417745"/>
    <lineage>
        <taxon>Bacteria</taxon>
        <taxon>Pseudomonadati</taxon>
        <taxon>Pseudomonadota</taxon>
        <taxon>Alphaproteobacteria</taxon>
        <taxon>Hyphomicrobiales</taxon>
        <taxon>Rhizobiaceae</taxon>
        <taxon>Shinella</taxon>
    </lineage>
</organism>
<accession>A0A6N8S4B7</accession>
<evidence type="ECO:0000313" key="3">
    <source>
        <dbReference type="Proteomes" id="UP000435802"/>
    </source>
</evidence>